<keyword evidence="7 18" id="KW-0679">Respiratory chain</keyword>
<evidence type="ECO:0000259" key="19">
    <source>
        <dbReference type="Pfam" id="PF00361"/>
    </source>
</evidence>
<keyword evidence="13 18" id="KW-0520">NAD</keyword>
<dbReference type="PANTHER" id="PTHR46552">
    <property type="entry name" value="NADH-UBIQUINONE OXIDOREDUCTASE CHAIN 2"/>
    <property type="match status" value="1"/>
</dbReference>
<dbReference type="GO" id="GO:0005743">
    <property type="term" value="C:mitochondrial inner membrane"/>
    <property type="evidence" value="ECO:0007669"/>
    <property type="project" value="UniProtKB-SubCell"/>
</dbReference>
<evidence type="ECO:0000256" key="2">
    <source>
        <dbReference type="ARBA" id="ARBA00004448"/>
    </source>
</evidence>
<feature type="transmembrane region" description="Helical" evidence="18">
    <location>
        <begin position="94"/>
        <end position="117"/>
    </location>
</feature>
<dbReference type="PRINTS" id="PR01436">
    <property type="entry name" value="NADHDHGNASE2"/>
</dbReference>
<dbReference type="GO" id="GO:0008137">
    <property type="term" value="F:NADH dehydrogenase (ubiquinone) activity"/>
    <property type="evidence" value="ECO:0007669"/>
    <property type="project" value="UniProtKB-EC"/>
</dbReference>
<dbReference type="InterPro" id="IPR050175">
    <property type="entry name" value="Complex_I_Subunit_2"/>
</dbReference>
<proteinExistence type="inferred from homology"/>
<sequence length="340" mass="41781">MQLFIKLKILLILMKKYNWLYMMFMMMSSLFMIFLNNFYSMWVFMELNLLIFITLLILNSSFISDKSMKYYLMNSFSSMNFLFFFNLNLMMDSFYFLIIINFMMLMKLGMFPFHYWFIDMLVELNWDMYFFLISWQKLIPLLILNYCFNFNLLMIISLMGGIFSVMMIYNQILLKKIIGYSSINHMGWMLMSLMMNFNLMMVYFLSYMLINFSLIFILNKLNFIEINNLMIKFKGLQYYFIILMILLSLGGLPPLYGFYMKWFFIMEFSKVYNLLLLVLLILYSLMFLFYYFRLIFNFTMLNFIMLNLFMFNKFIYSELNLNLLMFMSLFITLNMYIFFM</sequence>
<comment type="similarity">
    <text evidence="3 18">Belongs to the complex I subunit 2 family.</text>
</comment>
<evidence type="ECO:0000313" key="20">
    <source>
        <dbReference type="EMBL" id="QTC30712.1"/>
    </source>
</evidence>
<keyword evidence="9 18" id="KW-0999">Mitochondrion inner membrane</keyword>
<comment type="subcellular location">
    <subcellularLocation>
        <location evidence="2 18">Mitochondrion inner membrane</location>
        <topology evidence="2 18">Multi-pass membrane protein</topology>
    </subcellularLocation>
</comment>
<feature type="transmembrane region" description="Helical" evidence="18">
    <location>
        <begin position="18"/>
        <end position="35"/>
    </location>
</feature>
<evidence type="ECO:0000256" key="6">
    <source>
        <dbReference type="ARBA" id="ARBA00022448"/>
    </source>
</evidence>
<evidence type="ECO:0000256" key="4">
    <source>
        <dbReference type="ARBA" id="ARBA00012944"/>
    </source>
</evidence>
<comment type="catalytic activity">
    <reaction evidence="17 18">
        <text>a ubiquinone + NADH + 5 H(+)(in) = a ubiquinol + NAD(+) + 4 H(+)(out)</text>
        <dbReference type="Rhea" id="RHEA:29091"/>
        <dbReference type="Rhea" id="RHEA-COMP:9565"/>
        <dbReference type="Rhea" id="RHEA-COMP:9566"/>
        <dbReference type="ChEBI" id="CHEBI:15378"/>
        <dbReference type="ChEBI" id="CHEBI:16389"/>
        <dbReference type="ChEBI" id="CHEBI:17976"/>
        <dbReference type="ChEBI" id="CHEBI:57540"/>
        <dbReference type="ChEBI" id="CHEBI:57945"/>
        <dbReference type="EC" id="7.1.1.2"/>
    </reaction>
</comment>
<evidence type="ECO:0000256" key="15">
    <source>
        <dbReference type="ARBA" id="ARBA00023128"/>
    </source>
</evidence>
<evidence type="ECO:0000256" key="1">
    <source>
        <dbReference type="ARBA" id="ARBA00003257"/>
    </source>
</evidence>
<comment type="function">
    <text evidence="1">Core subunit of the mitochondrial membrane respiratory chain NADH dehydrogenase (Complex I) that is believed to belong to the minimal assembly required for catalysis. Complex I functions in the transfer of electrons from NADH to the respiratory chain. The immediate electron acceptor for the enzyme is believed to be ubiquinone.</text>
</comment>
<keyword evidence="8 18" id="KW-0812">Transmembrane</keyword>
<evidence type="ECO:0000256" key="13">
    <source>
        <dbReference type="ARBA" id="ARBA00023027"/>
    </source>
</evidence>
<evidence type="ECO:0000256" key="7">
    <source>
        <dbReference type="ARBA" id="ARBA00022660"/>
    </source>
</evidence>
<gene>
    <name evidence="20" type="primary">ND2</name>
</gene>
<keyword evidence="6" id="KW-0813">Transport</keyword>
<keyword evidence="16 18" id="KW-0472">Membrane</keyword>
<keyword evidence="10 18" id="KW-1278">Translocase</keyword>
<dbReference type="InterPro" id="IPR001750">
    <property type="entry name" value="ND/Mrp_TM"/>
</dbReference>
<dbReference type="EMBL" id="MW279212">
    <property type="protein sequence ID" value="QTC30712.1"/>
    <property type="molecule type" value="Genomic_DNA"/>
</dbReference>
<comment type="function">
    <text evidence="18">Core subunit of the mitochondrial membrane respiratory chain NADH dehydrogenase (Complex I) which catalyzes electron transfer from NADH through the respiratory chain, using ubiquinone as an electron acceptor. Essential for the catalytic activity and assembly of complex I.</text>
</comment>
<dbReference type="GO" id="GO:0006120">
    <property type="term" value="P:mitochondrial electron transport, NADH to ubiquinone"/>
    <property type="evidence" value="ECO:0007669"/>
    <property type="project" value="InterPro"/>
</dbReference>
<name>A0A8A4JEI7_9HYME</name>
<dbReference type="PANTHER" id="PTHR46552:SF1">
    <property type="entry name" value="NADH-UBIQUINONE OXIDOREDUCTASE CHAIN 2"/>
    <property type="match status" value="1"/>
</dbReference>
<keyword evidence="11 18" id="KW-0249">Electron transport</keyword>
<dbReference type="AlphaFoldDB" id="A0A8A4JEI7"/>
<feature type="transmembrane region" description="Helical" evidence="18">
    <location>
        <begin position="238"/>
        <end position="259"/>
    </location>
</feature>
<organism evidence="20">
    <name type="scientific">Psyttalia concolor</name>
    <dbReference type="NCBI Taxonomy" id="389103"/>
    <lineage>
        <taxon>Eukaryota</taxon>
        <taxon>Metazoa</taxon>
        <taxon>Ecdysozoa</taxon>
        <taxon>Arthropoda</taxon>
        <taxon>Hexapoda</taxon>
        <taxon>Insecta</taxon>
        <taxon>Pterygota</taxon>
        <taxon>Neoptera</taxon>
        <taxon>Endopterygota</taxon>
        <taxon>Hymenoptera</taxon>
        <taxon>Apocrita</taxon>
        <taxon>Ichneumonoidea</taxon>
        <taxon>Braconidae</taxon>
        <taxon>Opiinae</taxon>
        <taxon>Psyttalia</taxon>
    </lineage>
</organism>
<keyword evidence="12 18" id="KW-1133">Transmembrane helix</keyword>
<evidence type="ECO:0000256" key="11">
    <source>
        <dbReference type="ARBA" id="ARBA00022982"/>
    </source>
</evidence>
<dbReference type="InterPro" id="IPR003917">
    <property type="entry name" value="NADH_UbQ_OxRdtase_chain2"/>
</dbReference>
<feature type="transmembrane region" description="Helical" evidence="18">
    <location>
        <begin position="271"/>
        <end position="292"/>
    </location>
</feature>
<evidence type="ECO:0000256" key="17">
    <source>
        <dbReference type="ARBA" id="ARBA00049551"/>
    </source>
</evidence>
<feature type="transmembrane region" description="Helical" evidence="18">
    <location>
        <begin position="152"/>
        <end position="174"/>
    </location>
</feature>
<evidence type="ECO:0000256" key="12">
    <source>
        <dbReference type="ARBA" id="ARBA00022989"/>
    </source>
</evidence>
<evidence type="ECO:0000256" key="8">
    <source>
        <dbReference type="ARBA" id="ARBA00022692"/>
    </source>
</evidence>
<accession>A0A8A4JEI7</accession>
<feature type="transmembrane region" description="Helical" evidence="18">
    <location>
        <begin position="195"/>
        <end position="218"/>
    </location>
</feature>
<dbReference type="Pfam" id="PF00361">
    <property type="entry name" value="Proton_antipo_M"/>
    <property type="match status" value="1"/>
</dbReference>
<feature type="transmembrane region" description="Helical" evidence="18">
    <location>
        <begin position="41"/>
        <end position="58"/>
    </location>
</feature>
<keyword evidence="15 18" id="KW-0496">Mitochondrion</keyword>
<evidence type="ECO:0000256" key="16">
    <source>
        <dbReference type="ARBA" id="ARBA00023136"/>
    </source>
</evidence>
<evidence type="ECO:0000256" key="9">
    <source>
        <dbReference type="ARBA" id="ARBA00022792"/>
    </source>
</evidence>
<dbReference type="EC" id="7.1.1.2" evidence="4 18"/>
<reference evidence="20" key="1">
    <citation type="journal article" name="Insects">
        <title>New Mitochondrial Gene Rearrangement in Psyttalia concolor, P. humilis and P. lounsburyi (Hymenoptera: Braconidae), Three Parasitoid Species of Economic Interest.</title>
        <authorList>
            <person name="Powell C."/>
            <person name="Caleca V."/>
            <person name="Rhode C."/>
            <person name="Teixeira da Costa L."/>
            <person name="van Asch B."/>
        </authorList>
    </citation>
    <scope>NUCLEOTIDE SEQUENCE</scope>
</reference>
<evidence type="ECO:0000256" key="5">
    <source>
        <dbReference type="ARBA" id="ARBA00021008"/>
    </source>
</evidence>
<feature type="domain" description="NADH:quinone oxidoreductase/Mrp antiporter transmembrane" evidence="19">
    <location>
        <begin position="36"/>
        <end position="282"/>
    </location>
</feature>
<keyword evidence="14 18" id="KW-0830">Ubiquinone</keyword>
<protein>
    <recommendedName>
        <fullName evidence="5 18">NADH-ubiquinone oxidoreductase chain 2</fullName>
        <ecNumber evidence="4 18">7.1.1.2</ecNumber>
    </recommendedName>
</protein>
<feature type="transmembrane region" description="Helical" evidence="18">
    <location>
        <begin position="323"/>
        <end position="339"/>
    </location>
</feature>
<evidence type="ECO:0000256" key="10">
    <source>
        <dbReference type="ARBA" id="ARBA00022967"/>
    </source>
</evidence>
<evidence type="ECO:0000256" key="18">
    <source>
        <dbReference type="RuleBase" id="RU003403"/>
    </source>
</evidence>
<geneLocation type="mitochondrion" evidence="20"/>
<evidence type="ECO:0000256" key="14">
    <source>
        <dbReference type="ARBA" id="ARBA00023075"/>
    </source>
</evidence>
<feature type="transmembrane region" description="Helical" evidence="18">
    <location>
        <begin position="129"/>
        <end position="146"/>
    </location>
</feature>
<evidence type="ECO:0000256" key="3">
    <source>
        <dbReference type="ARBA" id="ARBA00007012"/>
    </source>
</evidence>